<keyword evidence="1" id="KW-0067">ATP-binding</keyword>
<dbReference type="AlphaFoldDB" id="A0A369UHT1"/>
<evidence type="ECO:0000313" key="1">
    <source>
        <dbReference type="EMBL" id="RDD80106.1"/>
    </source>
</evidence>
<dbReference type="CDD" id="cd01120">
    <property type="entry name" value="RecA-like_superfamily"/>
    <property type="match status" value="1"/>
</dbReference>
<proteinExistence type="predicted"/>
<keyword evidence="1" id="KW-0547">Nucleotide-binding</keyword>
<keyword evidence="2" id="KW-1185">Reference proteome</keyword>
<dbReference type="InterPro" id="IPR027417">
    <property type="entry name" value="P-loop_NTPase"/>
</dbReference>
<reference evidence="1 2" key="1">
    <citation type="submission" date="2018-07" db="EMBL/GenBank/DDBJ databases">
        <title>Dyella tabacisoli L4-6T, whole genome shotgun sequence.</title>
        <authorList>
            <person name="Zhou X.-K."/>
            <person name="Li W.-J."/>
            <person name="Duan Y.-Q."/>
        </authorList>
    </citation>
    <scope>NUCLEOTIDE SEQUENCE [LARGE SCALE GENOMIC DNA]</scope>
    <source>
        <strain evidence="1 2">L4-6</strain>
    </source>
</reference>
<name>A0A369UHT1_9GAMM</name>
<organism evidence="1 2">
    <name type="scientific">Dyella tabacisoli</name>
    <dbReference type="NCBI Taxonomy" id="2282381"/>
    <lineage>
        <taxon>Bacteria</taxon>
        <taxon>Pseudomonadati</taxon>
        <taxon>Pseudomonadota</taxon>
        <taxon>Gammaproteobacteria</taxon>
        <taxon>Lysobacterales</taxon>
        <taxon>Rhodanobacteraceae</taxon>
        <taxon>Dyella</taxon>
    </lineage>
</organism>
<dbReference type="RefSeq" id="WP_114846984.1">
    <property type="nucleotide sequence ID" value="NZ_JBHSPE010000010.1"/>
</dbReference>
<dbReference type="OrthoDB" id="8403777at2"/>
<sequence length="1264" mass="138959">MEHANQVIYLEGAEDFDIHKNGSVLTVQVRRTSSPISLGVEKARTALEHFWSLASRSPATIVEYHYLTTSTIALEQDADFDGLAGIDAWTTAQTNEQLAAKLTTYLVSKLPTDSQLRAFLAQADAHNVQQYLIRRFRWLTHRPDIDAVKQSVTDRIGELLRNQRRSAGMATAVCKWLESYFWEVVIRNEAEQRRLTLGDLHRLVDAATNPLLALGTAQLPHVLDANNPGRNLLNLLARSVPPVPSPLLMRRALCDQLTSLINQRKSVLVTGTVGKGKTTLVQVVLGTLAASSQWVDLAEAEPVWEKLLFRELAAQMDDSNFPTVIILDDLNLSPGQQKAYGAALADLLRRAEATGRSIVLTAQGESSASVAQQRFTGVEIVDVLEISIEEAKALCIDHGCPDDVADLWSVLITAKTGGHPKLVQIMLDELVHRNWPLPQLSEMSSASQGIVSARQATRQLLSDTVSTSDAELLYHASTCLVLMHRSILIRLAELVGNNKNAGDVIDRFTGKWIECIEGEWYRTTALLSGSAKDVWSEEDQAKAHARLHTAIQHKSPLSPAEAGALLYHAYFSKDDWRLAHTALKLQTIDSKEARQEVEQRYLLWLPYLAIGSGQQIANNPYAAVILRGLQFKVATTLDADVVPSICDRWVEETNAVDVEALQPIVRAHMWLAVGLSECEKVPHSHRLQAATGLLTLQDEPKHIAEAMLATIFDKATGEPEFPTTATPTQFVLLNVARSVEGIAGIDTLLSWLNTTNDASRGQFEDVLGWPITQTLGAFVQATWSRHCESTKDWSPWIVALDRVDACAKRWGLHRLGREAAKAKAIILAEYLSDATTALTCLQQAEADFGPSGILLEQWANLCYHQHQDEKVLQIWLQLSQDGLADVFFDPFAARRAGISAGRLARWNDAQEIFYAAASRLGPDSMSRVRFGLMVDAALATSHTGNQVNAASLLAEAVVALPIEAAGEDDPQWEAVQRIAVEVCRLIEHRVGYAQARSQTVELGRASAPNVFALDANAGQQLRTELTQAQALRLAATLGIWPIGADTCLASLEESRHLLVQLPVSETRLSLAYARGAGEGFIPSLLQFYKSLHFMMIHRSEGPGYEIDATEWSRPVTLPDAWFGYLIAGVLCSGHALLSHLALWLTEANSHVGNEDPLSQAISRLLDGAARSSDGAQRTVRDAAEDGLVRLGASATWMLDRPNAAQLFELQQLAAYPLVSDFVRVRQELFNHHVAKTLAHAWQNHAASGQFQFVSPRTTVPALTH</sequence>
<gene>
    <name evidence="1" type="ORF">DVJ77_18340</name>
</gene>
<accession>A0A369UHT1</accession>
<dbReference type="EMBL" id="QQAH01000020">
    <property type="protein sequence ID" value="RDD80106.1"/>
    <property type="molecule type" value="Genomic_DNA"/>
</dbReference>
<comment type="caution">
    <text evidence="1">The sequence shown here is derived from an EMBL/GenBank/DDBJ whole genome shotgun (WGS) entry which is preliminary data.</text>
</comment>
<protein>
    <submittedName>
        <fullName evidence="1">ATP-binding protein</fullName>
    </submittedName>
</protein>
<dbReference type="GO" id="GO:0005524">
    <property type="term" value="F:ATP binding"/>
    <property type="evidence" value="ECO:0007669"/>
    <property type="project" value="UniProtKB-KW"/>
</dbReference>
<evidence type="ECO:0000313" key="2">
    <source>
        <dbReference type="Proteomes" id="UP000253782"/>
    </source>
</evidence>
<dbReference type="SUPFAM" id="SSF52540">
    <property type="entry name" value="P-loop containing nucleoside triphosphate hydrolases"/>
    <property type="match status" value="1"/>
</dbReference>
<dbReference type="Proteomes" id="UP000253782">
    <property type="component" value="Unassembled WGS sequence"/>
</dbReference>